<dbReference type="Pfam" id="PF14823">
    <property type="entry name" value="Sirohm_synth_C"/>
    <property type="match status" value="1"/>
</dbReference>
<evidence type="ECO:0000313" key="11">
    <source>
        <dbReference type="Proteomes" id="UP000245768"/>
    </source>
</evidence>
<feature type="transmembrane region" description="Helical" evidence="7">
    <location>
        <begin position="269"/>
        <end position="289"/>
    </location>
</feature>
<gene>
    <name evidence="10" type="ORF">FA10DRAFT_248571</name>
</gene>
<feature type="domain" description="Siroheme synthase central" evidence="9">
    <location>
        <begin position="137"/>
        <end position="163"/>
    </location>
</feature>
<evidence type="ECO:0000256" key="5">
    <source>
        <dbReference type="ARBA" id="ARBA00023244"/>
    </source>
</evidence>
<evidence type="ECO:0000256" key="6">
    <source>
        <dbReference type="ARBA" id="ARBA00047561"/>
    </source>
</evidence>
<keyword evidence="5" id="KW-0627">Porphyrin biosynthesis</keyword>
<evidence type="ECO:0000259" key="8">
    <source>
        <dbReference type="Pfam" id="PF14823"/>
    </source>
</evidence>
<dbReference type="UniPathway" id="UPA00262">
    <property type="reaction ID" value="UER00222"/>
</dbReference>
<reference evidence="10 11" key="1">
    <citation type="journal article" date="2018" name="Mol. Biol. Evol.">
        <title>Broad Genomic Sampling Reveals a Smut Pathogenic Ancestry of the Fungal Clade Ustilaginomycotina.</title>
        <authorList>
            <person name="Kijpornyongpan T."/>
            <person name="Mondo S.J."/>
            <person name="Barry K."/>
            <person name="Sandor L."/>
            <person name="Lee J."/>
            <person name="Lipzen A."/>
            <person name="Pangilinan J."/>
            <person name="LaButti K."/>
            <person name="Hainaut M."/>
            <person name="Henrissat B."/>
            <person name="Grigoriev I.V."/>
            <person name="Spatafora J.W."/>
            <person name="Aime M.C."/>
        </authorList>
    </citation>
    <scope>NUCLEOTIDE SEQUENCE [LARGE SCALE GENOMIC DNA]</scope>
    <source>
        <strain evidence="10 11">MCA 4198</strain>
    </source>
</reference>
<dbReference type="InterPro" id="IPR006367">
    <property type="entry name" value="Sirohaem_synthase_N"/>
</dbReference>
<name>A0A316YY45_9BASI</name>
<dbReference type="GO" id="GO:0004325">
    <property type="term" value="F:ferrochelatase activity"/>
    <property type="evidence" value="ECO:0007669"/>
    <property type="project" value="InterPro"/>
</dbReference>
<evidence type="ECO:0000259" key="9">
    <source>
        <dbReference type="Pfam" id="PF14824"/>
    </source>
</evidence>
<accession>A0A316YY45</accession>
<dbReference type="AlphaFoldDB" id="A0A316YY45"/>
<dbReference type="STRING" id="215250.A0A316YY45"/>
<dbReference type="InterPro" id="IPR028161">
    <property type="entry name" value="Met8-like"/>
</dbReference>
<dbReference type="Gene3D" id="3.30.160.110">
    <property type="entry name" value="Siroheme synthase, domain 2"/>
    <property type="match status" value="1"/>
</dbReference>
<dbReference type="SUPFAM" id="SSF75615">
    <property type="entry name" value="Siroheme synthase middle domains-like"/>
    <property type="match status" value="1"/>
</dbReference>
<dbReference type="GO" id="GO:0019354">
    <property type="term" value="P:siroheme biosynthetic process"/>
    <property type="evidence" value="ECO:0007669"/>
    <property type="project" value="UniProtKB-UniPathway"/>
</dbReference>
<evidence type="ECO:0000256" key="1">
    <source>
        <dbReference type="ARBA" id="ARBA00005010"/>
    </source>
</evidence>
<dbReference type="Gene3D" id="3.40.50.720">
    <property type="entry name" value="NAD(P)-binding Rossmann-like Domain"/>
    <property type="match status" value="1"/>
</dbReference>
<dbReference type="GeneID" id="37041410"/>
<keyword evidence="3" id="KW-0560">Oxidoreductase</keyword>
<dbReference type="Pfam" id="PF13241">
    <property type="entry name" value="NAD_binding_7"/>
    <property type="match status" value="1"/>
</dbReference>
<organism evidence="10 11">
    <name type="scientific">Acaromyces ingoldii</name>
    <dbReference type="NCBI Taxonomy" id="215250"/>
    <lineage>
        <taxon>Eukaryota</taxon>
        <taxon>Fungi</taxon>
        <taxon>Dikarya</taxon>
        <taxon>Basidiomycota</taxon>
        <taxon>Ustilaginomycotina</taxon>
        <taxon>Exobasidiomycetes</taxon>
        <taxon>Exobasidiales</taxon>
        <taxon>Cryptobasidiaceae</taxon>
        <taxon>Acaromyces</taxon>
    </lineage>
</organism>
<dbReference type="EC" id="1.3.1.76" evidence="2"/>
<keyword evidence="4" id="KW-0520">NAD</keyword>
<dbReference type="GO" id="GO:0043115">
    <property type="term" value="F:precorrin-2 dehydrogenase activity"/>
    <property type="evidence" value="ECO:0007669"/>
    <property type="project" value="UniProtKB-EC"/>
</dbReference>
<sequence length="295" mass="32098">MAEKYPKICPGGGLIIAWQLKGKKVLLVGGGNVAAGRLVNVKDADAHLTVMCPHSGLGAEMKHRIFEEKVVDAYLDQTFSVENGDALVEGYDMILTAIDDSDLSRSICELARRHKIPVNVADVPPECDFYFGSLIRRGPLQVMVSTGGKGPRIAASTRATIERALPENIGPAIEKVGQLRAMLRKRAPDQKQGPKRMRWMIDVCDAWTVDELATMTPHEMDQILEGWEAGKIKNARQVRGWAWWAAPSWQGSKKALFGTCPVVGYPSPWSAGIGGAFAGAAAATVFFAATSRLRR</sequence>
<keyword evidence="11" id="KW-1185">Reference proteome</keyword>
<evidence type="ECO:0000256" key="3">
    <source>
        <dbReference type="ARBA" id="ARBA00023002"/>
    </source>
</evidence>
<dbReference type="InterPro" id="IPR028162">
    <property type="entry name" value="Met8_C"/>
</dbReference>
<feature type="domain" description="Siroheme biosynthesis protein Met8 C-terminal" evidence="8">
    <location>
        <begin position="166"/>
        <end position="232"/>
    </location>
</feature>
<dbReference type="Proteomes" id="UP000245768">
    <property type="component" value="Unassembled WGS sequence"/>
</dbReference>
<dbReference type="InterPro" id="IPR036291">
    <property type="entry name" value="NAD(P)-bd_dom_sf"/>
</dbReference>
<proteinExistence type="predicted"/>
<keyword evidence="7" id="KW-1133">Transmembrane helix</keyword>
<evidence type="ECO:0000256" key="4">
    <source>
        <dbReference type="ARBA" id="ARBA00023027"/>
    </source>
</evidence>
<dbReference type="PANTHER" id="PTHR35330:SF1">
    <property type="entry name" value="SIROHEME BIOSYNTHESIS PROTEIN MET8"/>
    <property type="match status" value="1"/>
</dbReference>
<dbReference type="RefSeq" id="XP_025381240.1">
    <property type="nucleotide sequence ID" value="XM_025519494.1"/>
</dbReference>
<evidence type="ECO:0000256" key="2">
    <source>
        <dbReference type="ARBA" id="ARBA00012400"/>
    </source>
</evidence>
<comment type="pathway">
    <text evidence="1">Porphyrin-containing compound metabolism; siroheme biosynthesis; sirohydrochlorin from precorrin-2: step 1/1.</text>
</comment>
<dbReference type="InterPro" id="IPR028281">
    <property type="entry name" value="Sirohaem_synthase_central"/>
</dbReference>
<dbReference type="Pfam" id="PF14824">
    <property type="entry name" value="Sirohm_synth_M"/>
    <property type="match status" value="1"/>
</dbReference>
<dbReference type="FunCoup" id="A0A316YY45">
    <property type="interactions" value="99"/>
</dbReference>
<comment type="catalytic activity">
    <reaction evidence="6">
        <text>precorrin-2 + NAD(+) = sirohydrochlorin + NADH + 2 H(+)</text>
        <dbReference type="Rhea" id="RHEA:15613"/>
        <dbReference type="ChEBI" id="CHEBI:15378"/>
        <dbReference type="ChEBI" id="CHEBI:57540"/>
        <dbReference type="ChEBI" id="CHEBI:57945"/>
        <dbReference type="ChEBI" id="CHEBI:58351"/>
        <dbReference type="ChEBI" id="CHEBI:58827"/>
        <dbReference type="EC" id="1.3.1.76"/>
    </reaction>
</comment>
<dbReference type="SUPFAM" id="SSF51735">
    <property type="entry name" value="NAD(P)-binding Rossmann-fold domains"/>
    <property type="match status" value="1"/>
</dbReference>
<dbReference type="PANTHER" id="PTHR35330">
    <property type="entry name" value="SIROHEME BIOSYNTHESIS PROTEIN MET8"/>
    <property type="match status" value="1"/>
</dbReference>
<keyword evidence="7" id="KW-0472">Membrane</keyword>
<evidence type="ECO:0000313" key="10">
    <source>
        <dbReference type="EMBL" id="PWN94042.1"/>
    </source>
</evidence>
<dbReference type="EMBL" id="KZ819634">
    <property type="protein sequence ID" value="PWN94042.1"/>
    <property type="molecule type" value="Genomic_DNA"/>
</dbReference>
<protein>
    <recommendedName>
        <fullName evidence="2">precorrin-2 dehydrogenase</fullName>
        <ecNumber evidence="2">1.3.1.76</ecNumber>
    </recommendedName>
</protein>
<keyword evidence="7" id="KW-0812">Transmembrane</keyword>
<dbReference type="Gene3D" id="1.10.3280.10">
    <property type="entry name" value="Siroheme synthase, domain 3"/>
    <property type="match status" value="1"/>
</dbReference>
<dbReference type="NCBIfam" id="TIGR01470">
    <property type="entry name" value="cysG_Nterm"/>
    <property type="match status" value="1"/>
</dbReference>
<dbReference type="InParanoid" id="A0A316YY45"/>
<dbReference type="OrthoDB" id="1721126at2759"/>
<evidence type="ECO:0000256" key="7">
    <source>
        <dbReference type="SAM" id="Phobius"/>
    </source>
</evidence>